<evidence type="ECO:0000313" key="2">
    <source>
        <dbReference type="EMBL" id="KAF0686776.1"/>
    </source>
</evidence>
<dbReference type="CDD" id="cd00177">
    <property type="entry name" value="START"/>
    <property type="match status" value="1"/>
</dbReference>
<evidence type="ECO:0000313" key="3">
    <source>
        <dbReference type="EMBL" id="VFT98110.1"/>
    </source>
</evidence>
<dbReference type="Pfam" id="PF01852">
    <property type="entry name" value="START"/>
    <property type="match status" value="1"/>
</dbReference>
<proteinExistence type="predicted"/>
<dbReference type="InterPro" id="IPR051213">
    <property type="entry name" value="START_lipid_transfer"/>
</dbReference>
<dbReference type="AlphaFoldDB" id="A0A485LIT1"/>
<dbReference type="EMBL" id="CAADRA010007001">
    <property type="protein sequence ID" value="VFT98110.1"/>
    <property type="molecule type" value="Genomic_DNA"/>
</dbReference>
<reference evidence="2" key="2">
    <citation type="submission" date="2019-06" db="EMBL/GenBank/DDBJ databases">
        <title>Genomics analysis of Aphanomyces spp. identifies a new class of oomycete effector associated with host adaptation.</title>
        <authorList>
            <person name="Gaulin E."/>
        </authorList>
    </citation>
    <scope>NUCLEOTIDE SEQUENCE</scope>
    <source>
        <strain evidence="2">CBS 578.67</strain>
    </source>
</reference>
<accession>A0A485LIT1</accession>
<evidence type="ECO:0000313" key="4">
    <source>
        <dbReference type="Proteomes" id="UP000332933"/>
    </source>
</evidence>
<dbReference type="PANTHER" id="PTHR19308">
    <property type="entry name" value="PHOSPHATIDYLCHOLINE TRANSFER PROTEIN"/>
    <property type="match status" value="1"/>
</dbReference>
<dbReference type="PROSITE" id="PS50848">
    <property type="entry name" value="START"/>
    <property type="match status" value="1"/>
</dbReference>
<dbReference type="Gene3D" id="3.30.530.20">
    <property type="match status" value="1"/>
</dbReference>
<dbReference type="InterPro" id="IPR023393">
    <property type="entry name" value="START-like_dom_sf"/>
</dbReference>
<dbReference type="SUPFAM" id="SSF55961">
    <property type="entry name" value="Bet v1-like"/>
    <property type="match status" value="1"/>
</dbReference>
<evidence type="ECO:0000259" key="1">
    <source>
        <dbReference type="PROSITE" id="PS50848"/>
    </source>
</evidence>
<organism evidence="3 4">
    <name type="scientific">Aphanomyces stellatus</name>
    <dbReference type="NCBI Taxonomy" id="120398"/>
    <lineage>
        <taxon>Eukaryota</taxon>
        <taxon>Sar</taxon>
        <taxon>Stramenopiles</taxon>
        <taxon>Oomycota</taxon>
        <taxon>Saprolegniomycetes</taxon>
        <taxon>Saprolegniales</taxon>
        <taxon>Verrucalvaceae</taxon>
        <taxon>Aphanomyces</taxon>
    </lineage>
</organism>
<reference evidence="3 4" key="1">
    <citation type="submission" date="2019-03" db="EMBL/GenBank/DDBJ databases">
        <authorList>
            <person name="Gaulin E."/>
            <person name="Dumas B."/>
        </authorList>
    </citation>
    <scope>NUCLEOTIDE SEQUENCE [LARGE SCALE GENOMIC DNA]</scope>
    <source>
        <strain evidence="3">CBS 568.67</strain>
    </source>
</reference>
<protein>
    <submittedName>
        <fullName evidence="3">Aste57867_21439 protein</fullName>
    </submittedName>
</protein>
<dbReference type="EMBL" id="VJMH01006975">
    <property type="protein sequence ID" value="KAF0686776.1"/>
    <property type="molecule type" value="Genomic_DNA"/>
</dbReference>
<dbReference type="InterPro" id="IPR002913">
    <property type="entry name" value="START_lipid-bd_dom"/>
</dbReference>
<gene>
    <name evidence="3" type="primary">Aste57867_21439</name>
    <name evidence="2" type="ORF">As57867_021370</name>
    <name evidence="3" type="ORF">ASTE57867_21439</name>
</gene>
<dbReference type="SMART" id="SM00234">
    <property type="entry name" value="START"/>
    <property type="match status" value="1"/>
</dbReference>
<dbReference type="PANTHER" id="PTHR19308:SF14">
    <property type="entry name" value="START DOMAIN-CONTAINING PROTEIN"/>
    <property type="match status" value="1"/>
</dbReference>
<dbReference type="OrthoDB" id="5403181at2759"/>
<dbReference type="GO" id="GO:0008289">
    <property type="term" value="F:lipid binding"/>
    <property type="evidence" value="ECO:0007669"/>
    <property type="project" value="InterPro"/>
</dbReference>
<feature type="domain" description="START" evidence="1">
    <location>
        <begin position="60"/>
        <end position="221"/>
    </location>
</feature>
<keyword evidence="4" id="KW-1185">Reference proteome</keyword>
<dbReference type="Proteomes" id="UP000332933">
    <property type="component" value="Unassembled WGS sequence"/>
</dbReference>
<sequence>MSVEQSNNQRAVDSIIPDSVWLHPVLELSTVKANLNAFKDETIAMLLARMNGHGIIPQTWNVGPDKKAKGIQVYWGDVQNSEWPAMKTVGKIHASVETCADILADINMGPRLDKFTRTGRVVHRFDEGTDLRYFETHGFMIIEPRDFCVISTTKRLPDGRMVIASRSIMSPEFGKKYGYSRGQALLSGYVMAPQKTDVSKCEAAVYAHIDFGGTFPSALIKMFGLAAPIKIFEQLQTIAAERTPASTR</sequence>
<dbReference type="GO" id="GO:0005737">
    <property type="term" value="C:cytoplasm"/>
    <property type="evidence" value="ECO:0007669"/>
    <property type="project" value="UniProtKB-ARBA"/>
</dbReference>
<name>A0A485LIT1_9STRA</name>